<name>A0A6J5PE39_9CAUD</name>
<protein>
    <submittedName>
        <fullName evidence="2">Uncharacterized protein</fullName>
    </submittedName>
</protein>
<reference evidence="2" key="1">
    <citation type="submission" date="2020-04" db="EMBL/GenBank/DDBJ databases">
        <authorList>
            <person name="Chiriac C."/>
            <person name="Salcher M."/>
            <person name="Ghai R."/>
            <person name="Kavagutti S V."/>
        </authorList>
    </citation>
    <scope>NUCLEOTIDE SEQUENCE</scope>
</reference>
<feature type="region of interest" description="Disordered" evidence="1">
    <location>
        <begin position="1"/>
        <end position="52"/>
    </location>
</feature>
<gene>
    <name evidence="2" type="ORF">UFOVP868_44</name>
</gene>
<feature type="region of interest" description="Disordered" evidence="1">
    <location>
        <begin position="354"/>
        <end position="385"/>
    </location>
</feature>
<sequence length="385" mass="42233">MSDFTRGSGPLSALARQPKTRFETDPMASYQSPTLAAEAAEAEPEDSGTAGLYRKARETLMASQSTGMDPLTTFLLAASQAGPGGIGAAIGRGGIAAQQAMVEGEKSEQERQLKLLTLGIEEGKYKDTIKQREAEVLARKEEKEAERNFRAEEALKEDKRDFDNQVILTNMLAESRRDVAQITAAPRLEAAANKKPASIEAQDKFYATDLAKWTINGKGVAAEQLSKLDEVTKLLEQNTDVSGVFVGLLPRPLRSEASKNAEDLIGSIVQGDLRQVLGGQFAQKEGESLLKRSYAIDVKEQNNLARVARLRTRILSAIEAKNEMANYFDEHQSMQGYKGKTVDDIYQEMKKDLEETERAVVTPGADKPELVNYGEPPPDAVRRKP</sequence>
<evidence type="ECO:0000313" key="2">
    <source>
        <dbReference type="EMBL" id="CAB4167721.1"/>
    </source>
</evidence>
<dbReference type="EMBL" id="LR796817">
    <property type="protein sequence ID" value="CAB4167721.1"/>
    <property type="molecule type" value="Genomic_DNA"/>
</dbReference>
<organism evidence="2">
    <name type="scientific">uncultured Caudovirales phage</name>
    <dbReference type="NCBI Taxonomy" id="2100421"/>
    <lineage>
        <taxon>Viruses</taxon>
        <taxon>Duplodnaviria</taxon>
        <taxon>Heunggongvirae</taxon>
        <taxon>Uroviricota</taxon>
        <taxon>Caudoviricetes</taxon>
        <taxon>Peduoviridae</taxon>
        <taxon>Maltschvirus</taxon>
        <taxon>Maltschvirus maltsch</taxon>
    </lineage>
</organism>
<evidence type="ECO:0000256" key="1">
    <source>
        <dbReference type="SAM" id="MobiDB-lite"/>
    </source>
</evidence>
<proteinExistence type="predicted"/>
<accession>A0A6J5PE39</accession>